<dbReference type="OrthoDB" id="5426165at2759"/>
<evidence type="ECO:0008006" key="6">
    <source>
        <dbReference type="Google" id="ProtNLM"/>
    </source>
</evidence>
<keyword evidence="5" id="KW-1185">Reference proteome</keyword>
<protein>
    <recommendedName>
        <fullName evidence="6">Transmembrane protein</fullName>
    </recommendedName>
</protein>
<dbReference type="STRING" id="1450539.A0A318ZL29"/>
<sequence length="343" mass="36971">MPSLSTSIVSAVAILVTIGGAAASVVPHAQAQNLTVTRAAVHSGSESYRTQPIIAGGDVEGLMDVAADELDSTAEGDAAADTCYNRSHLTVTAPVCTHASMGHAWILVEGHALQTETDALTTISAALADAIALPLKVLAGLLAIVLIYSFCVLAYNRRLTQKYAAAEERARAEQATEMQRILTEPTEIPFGARALEKGIQVEGIWTPKEYSPRQSVIMPGDTPETPSPTQSQPSLVPASNVQRPRRSHQPVPGSNLLNPRLSMKIPDIELGAEAMRVFSANSAPQPTTRTNSDIPTEPGKKRRSRGWFHPRNSWARKPFDSYERMSKHEGKSREIDILVRANA</sequence>
<keyword evidence="2" id="KW-0812">Transmembrane</keyword>
<feature type="chain" id="PRO_5016264528" description="Transmembrane protein" evidence="3">
    <location>
        <begin position="24"/>
        <end position="343"/>
    </location>
</feature>
<evidence type="ECO:0000256" key="2">
    <source>
        <dbReference type="SAM" id="Phobius"/>
    </source>
</evidence>
<feature type="region of interest" description="Disordered" evidence="1">
    <location>
        <begin position="280"/>
        <end position="314"/>
    </location>
</feature>
<dbReference type="Proteomes" id="UP000248349">
    <property type="component" value="Unassembled WGS sequence"/>
</dbReference>
<feature type="signal peptide" evidence="3">
    <location>
        <begin position="1"/>
        <end position="23"/>
    </location>
</feature>
<dbReference type="AlphaFoldDB" id="A0A318ZL29"/>
<keyword evidence="3" id="KW-0732">Signal</keyword>
<dbReference type="PANTHER" id="PTHR40623:SF2">
    <property type="entry name" value="INTEGRAL MEMBRANE PROTEIN"/>
    <property type="match status" value="1"/>
</dbReference>
<reference evidence="4 5" key="1">
    <citation type="submission" date="2016-12" db="EMBL/GenBank/DDBJ databases">
        <title>The genomes of Aspergillus section Nigri reveals drivers in fungal speciation.</title>
        <authorList>
            <consortium name="DOE Joint Genome Institute"/>
            <person name="Vesth T.C."/>
            <person name="Nybo J."/>
            <person name="Theobald S."/>
            <person name="Brandl J."/>
            <person name="Frisvad J.C."/>
            <person name="Nielsen K.F."/>
            <person name="Lyhne E.K."/>
            <person name="Kogle M.E."/>
            <person name="Kuo A."/>
            <person name="Riley R."/>
            <person name="Clum A."/>
            <person name="Nolan M."/>
            <person name="Lipzen A."/>
            <person name="Salamov A."/>
            <person name="Henrissat B."/>
            <person name="Wiebenga A."/>
            <person name="De Vries R.P."/>
            <person name="Grigoriev I.V."/>
            <person name="Mortensen U.H."/>
            <person name="Andersen M.R."/>
            <person name="Baker S.E."/>
        </authorList>
    </citation>
    <scope>NUCLEOTIDE SEQUENCE [LARGE SCALE GENOMIC DNA]</scope>
    <source>
        <strain evidence="4 5">JOP 1030-1</strain>
    </source>
</reference>
<dbReference type="GeneID" id="37079396"/>
<feature type="compositionally biased region" description="Low complexity" evidence="1">
    <location>
        <begin position="222"/>
        <end position="234"/>
    </location>
</feature>
<feature type="region of interest" description="Disordered" evidence="1">
    <location>
        <begin position="214"/>
        <end position="259"/>
    </location>
</feature>
<feature type="transmembrane region" description="Helical" evidence="2">
    <location>
        <begin position="137"/>
        <end position="155"/>
    </location>
</feature>
<evidence type="ECO:0000313" key="5">
    <source>
        <dbReference type="Proteomes" id="UP000248349"/>
    </source>
</evidence>
<accession>A0A318ZL29</accession>
<dbReference type="PANTHER" id="PTHR40623">
    <property type="entry name" value="INTEGRAL MEMBRANE PROTEIN"/>
    <property type="match status" value="1"/>
</dbReference>
<proteinExistence type="predicted"/>
<evidence type="ECO:0000256" key="1">
    <source>
        <dbReference type="SAM" id="MobiDB-lite"/>
    </source>
</evidence>
<keyword evidence="2" id="KW-1133">Transmembrane helix</keyword>
<dbReference type="EMBL" id="KZ821237">
    <property type="protein sequence ID" value="PYH44490.1"/>
    <property type="molecule type" value="Genomic_DNA"/>
</dbReference>
<name>A0A318ZL29_9EURO</name>
<evidence type="ECO:0000313" key="4">
    <source>
        <dbReference type="EMBL" id="PYH44490.1"/>
    </source>
</evidence>
<gene>
    <name evidence="4" type="ORF">BP01DRAFT_392714</name>
</gene>
<dbReference type="RefSeq" id="XP_025430472.1">
    <property type="nucleotide sequence ID" value="XM_025578167.1"/>
</dbReference>
<organism evidence="4 5">
    <name type="scientific">Aspergillus saccharolyticus JOP 1030-1</name>
    <dbReference type="NCBI Taxonomy" id="1450539"/>
    <lineage>
        <taxon>Eukaryota</taxon>
        <taxon>Fungi</taxon>
        <taxon>Dikarya</taxon>
        <taxon>Ascomycota</taxon>
        <taxon>Pezizomycotina</taxon>
        <taxon>Eurotiomycetes</taxon>
        <taxon>Eurotiomycetidae</taxon>
        <taxon>Eurotiales</taxon>
        <taxon>Aspergillaceae</taxon>
        <taxon>Aspergillus</taxon>
        <taxon>Aspergillus subgen. Circumdati</taxon>
    </lineage>
</organism>
<evidence type="ECO:0000256" key="3">
    <source>
        <dbReference type="SAM" id="SignalP"/>
    </source>
</evidence>
<feature type="compositionally biased region" description="Polar residues" evidence="1">
    <location>
        <begin position="280"/>
        <end position="294"/>
    </location>
</feature>
<keyword evidence="2" id="KW-0472">Membrane</keyword>